<feature type="transmembrane region" description="Helical" evidence="1">
    <location>
        <begin position="26"/>
        <end position="44"/>
    </location>
</feature>
<evidence type="ECO:0000313" key="3">
    <source>
        <dbReference type="Proteomes" id="UP000546031"/>
    </source>
</evidence>
<evidence type="ECO:0000256" key="1">
    <source>
        <dbReference type="SAM" id="Phobius"/>
    </source>
</evidence>
<protein>
    <submittedName>
        <fullName evidence="2">Uncharacterized protein</fullName>
    </submittedName>
</protein>
<keyword evidence="1" id="KW-1133">Transmembrane helix</keyword>
<keyword evidence="1" id="KW-0472">Membrane</keyword>
<sequence>MIRLIAFLFLGLTFLAGITVATIEYALINCVIFCALALGVIRFIEPRYGEQGLVYGMAGAFFVSFLWPYALIISRMGSGCVGDECLAAEPPASQSPSGASS</sequence>
<reference evidence="2 3" key="1">
    <citation type="submission" date="2020-06" db="EMBL/GenBank/DDBJ databases">
        <title>Altererythrobacter lutimaris sp. nov., a marine bacterium isolated from a tidal flat.</title>
        <authorList>
            <person name="Kim D."/>
            <person name="Yoo Y."/>
            <person name="Kim J.-J."/>
        </authorList>
    </citation>
    <scope>NUCLEOTIDE SEQUENCE [LARGE SCALE GENOMIC DNA]</scope>
    <source>
        <strain evidence="2 3">JGD-16</strain>
    </source>
</reference>
<gene>
    <name evidence="2" type="ORF">HUO12_13750</name>
</gene>
<comment type="caution">
    <text evidence="2">The sequence shown here is derived from an EMBL/GenBank/DDBJ whole genome shotgun (WGS) entry which is preliminary data.</text>
</comment>
<dbReference type="Proteomes" id="UP000546031">
    <property type="component" value="Unassembled WGS sequence"/>
</dbReference>
<keyword evidence="1" id="KW-0812">Transmembrane</keyword>
<keyword evidence="3" id="KW-1185">Reference proteome</keyword>
<dbReference type="AlphaFoldDB" id="A0A850H9G7"/>
<evidence type="ECO:0000313" key="2">
    <source>
        <dbReference type="EMBL" id="NVE95964.1"/>
    </source>
</evidence>
<dbReference type="RefSeq" id="WP_176274133.1">
    <property type="nucleotide sequence ID" value="NZ_JABWTA010000001.1"/>
</dbReference>
<feature type="transmembrane region" description="Helical" evidence="1">
    <location>
        <begin position="53"/>
        <end position="72"/>
    </location>
</feature>
<proteinExistence type="predicted"/>
<name>A0A850H9G7_9SPHN</name>
<dbReference type="EMBL" id="JABWTA010000001">
    <property type="protein sequence ID" value="NVE95964.1"/>
    <property type="molecule type" value="Genomic_DNA"/>
</dbReference>
<organism evidence="2 3">
    <name type="scientific">Altererythrobacter lutimaris</name>
    <dbReference type="NCBI Taxonomy" id="2743979"/>
    <lineage>
        <taxon>Bacteria</taxon>
        <taxon>Pseudomonadati</taxon>
        <taxon>Pseudomonadota</taxon>
        <taxon>Alphaproteobacteria</taxon>
        <taxon>Sphingomonadales</taxon>
        <taxon>Erythrobacteraceae</taxon>
        <taxon>Altererythrobacter</taxon>
    </lineage>
</organism>
<accession>A0A850H9G7</accession>